<gene>
    <name evidence="2" type="primary">Cnig_chr_X.g26260</name>
    <name evidence="2" type="ORF">B9Z55_026260</name>
</gene>
<dbReference type="Proteomes" id="UP000230233">
    <property type="component" value="Chromosome X"/>
</dbReference>
<proteinExistence type="predicted"/>
<name>A0A2G5T2C6_9PELO</name>
<evidence type="ECO:0000256" key="1">
    <source>
        <dbReference type="SAM" id="MobiDB-lite"/>
    </source>
</evidence>
<comment type="caution">
    <text evidence="2">The sequence shown here is derived from an EMBL/GenBank/DDBJ whole genome shotgun (WGS) entry which is preliminary data.</text>
</comment>
<accession>A0A2G5T2C6</accession>
<keyword evidence="3" id="KW-1185">Reference proteome</keyword>
<organism evidence="2 3">
    <name type="scientific">Caenorhabditis nigoni</name>
    <dbReference type="NCBI Taxonomy" id="1611254"/>
    <lineage>
        <taxon>Eukaryota</taxon>
        <taxon>Metazoa</taxon>
        <taxon>Ecdysozoa</taxon>
        <taxon>Nematoda</taxon>
        <taxon>Chromadorea</taxon>
        <taxon>Rhabditida</taxon>
        <taxon>Rhabditina</taxon>
        <taxon>Rhabditomorpha</taxon>
        <taxon>Rhabditoidea</taxon>
        <taxon>Rhabditidae</taxon>
        <taxon>Peloderinae</taxon>
        <taxon>Caenorhabditis</taxon>
    </lineage>
</organism>
<dbReference type="OrthoDB" id="5775156at2759"/>
<feature type="compositionally biased region" description="Acidic residues" evidence="1">
    <location>
        <begin position="9"/>
        <end position="18"/>
    </location>
</feature>
<dbReference type="EMBL" id="PDUG01000006">
    <property type="protein sequence ID" value="PIC21427.1"/>
    <property type="molecule type" value="Genomic_DNA"/>
</dbReference>
<protein>
    <submittedName>
        <fullName evidence="2">Uncharacterized protein</fullName>
    </submittedName>
</protein>
<sequence length="318" mass="36666">MGDEHVNDGPDEEDDGFEDCVPGGLRPNYKIPILLTEMKEEVLDEIIQSENNVISCALCSSRFTDFPTMKGHNEDCSGQPSRSHVQEYDLSQYHTNALMLSLKDMYEAGTSGMNPTRTSTRLPFHMEPFAGVHQDPHSRIAGHLAIVTCRMCKCQFLYRTEEVAKDNRNQPGVLTDDETDFDPSLIKYHVKLCPEYQKVHDEFMLQMAPSVENVRNHYNKLFNSYKLIRSGIYGSGFKIRNVSDPFYWREMGTIHEVDETNRGLLVDLEKAGRPYQFRYFDFKLHSIEPESVDFVRTNYFNLLNETLDAIFFTRVTGL</sequence>
<dbReference type="AlphaFoldDB" id="A0A2G5T2C6"/>
<reference evidence="3" key="1">
    <citation type="submission" date="2017-10" db="EMBL/GenBank/DDBJ databases">
        <title>Rapid genome shrinkage in a self-fertile nematode reveals novel sperm competition proteins.</title>
        <authorList>
            <person name="Yin D."/>
            <person name="Schwarz E.M."/>
            <person name="Thomas C.G."/>
            <person name="Felde R.L."/>
            <person name="Korf I.F."/>
            <person name="Cutter A.D."/>
            <person name="Schartner C.M."/>
            <person name="Ralston E.J."/>
            <person name="Meyer B.J."/>
            <person name="Haag E.S."/>
        </authorList>
    </citation>
    <scope>NUCLEOTIDE SEQUENCE [LARGE SCALE GENOMIC DNA]</scope>
    <source>
        <strain evidence="3">JU1422</strain>
    </source>
</reference>
<evidence type="ECO:0000313" key="3">
    <source>
        <dbReference type="Proteomes" id="UP000230233"/>
    </source>
</evidence>
<evidence type="ECO:0000313" key="2">
    <source>
        <dbReference type="EMBL" id="PIC21427.1"/>
    </source>
</evidence>
<feature type="region of interest" description="Disordered" evidence="1">
    <location>
        <begin position="1"/>
        <end position="22"/>
    </location>
</feature>